<organism evidence="1 2">
    <name type="scientific">Longimycelium tulufanense</name>
    <dbReference type="NCBI Taxonomy" id="907463"/>
    <lineage>
        <taxon>Bacteria</taxon>
        <taxon>Bacillati</taxon>
        <taxon>Actinomycetota</taxon>
        <taxon>Actinomycetes</taxon>
        <taxon>Pseudonocardiales</taxon>
        <taxon>Pseudonocardiaceae</taxon>
        <taxon>Longimycelium</taxon>
    </lineage>
</organism>
<comment type="caution">
    <text evidence="1">The sequence shown here is derived from an EMBL/GenBank/DDBJ whole genome shotgun (WGS) entry which is preliminary data.</text>
</comment>
<dbReference type="AlphaFoldDB" id="A0A8J3FXG6"/>
<evidence type="ECO:0000313" key="1">
    <source>
        <dbReference type="EMBL" id="GGM67954.1"/>
    </source>
</evidence>
<keyword evidence="2" id="KW-1185">Reference proteome</keyword>
<dbReference type="RefSeq" id="WP_189060223.1">
    <property type="nucleotide sequence ID" value="NZ_BMMK01000022.1"/>
</dbReference>
<accession>A0A8J3FXG6</accession>
<gene>
    <name evidence="1" type="ORF">GCM10012275_43160</name>
</gene>
<reference evidence="1" key="1">
    <citation type="journal article" date="2014" name="Int. J. Syst. Evol. Microbiol.">
        <title>Complete genome sequence of Corynebacterium casei LMG S-19264T (=DSM 44701T), isolated from a smear-ripened cheese.</title>
        <authorList>
            <consortium name="US DOE Joint Genome Institute (JGI-PGF)"/>
            <person name="Walter F."/>
            <person name="Albersmeier A."/>
            <person name="Kalinowski J."/>
            <person name="Ruckert C."/>
        </authorList>
    </citation>
    <scope>NUCLEOTIDE SEQUENCE</scope>
    <source>
        <strain evidence="1">CGMCC 4.5737</strain>
    </source>
</reference>
<protein>
    <submittedName>
        <fullName evidence="1">Uncharacterized protein</fullName>
    </submittedName>
</protein>
<evidence type="ECO:0000313" key="2">
    <source>
        <dbReference type="Proteomes" id="UP000637578"/>
    </source>
</evidence>
<sequence length="191" mass="21109">MAVPDTCLELSEEERRALVVERREEDLAARLRAADSLMGTVALLGGRDVALELRDRRNRVALTAQQAMLLRADAASEVAQYRWSVVRDAAGRPVASTEAVVLLHRLPYAAAAQLSRTEEPLGRVLRPWGMRRHVQGQPCEISATDLAGEELSLEVTAVLDLGTGRSVALVRERLYAEWVDAFYHRPGGLAW</sequence>
<reference evidence="1" key="2">
    <citation type="submission" date="2020-09" db="EMBL/GenBank/DDBJ databases">
        <authorList>
            <person name="Sun Q."/>
            <person name="Zhou Y."/>
        </authorList>
    </citation>
    <scope>NUCLEOTIDE SEQUENCE</scope>
    <source>
        <strain evidence="1">CGMCC 4.5737</strain>
    </source>
</reference>
<dbReference type="Proteomes" id="UP000637578">
    <property type="component" value="Unassembled WGS sequence"/>
</dbReference>
<dbReference type="EMBL" id="BMMK01000022">
    <property type="protein sequence ID" value="GGM67954.1"/>
    <property type="molecule type" value="Genomic_DNA"/>
</dbReference>
<proteinExistence type="predicted"/>
<dbReference type="InterPro" id="IPR028978">
    <property type="entry name" value="Chorismate_lyase_/UTRA_dom_sf"/>
</dbReference>
<dbReference type="Gene3D" id="3.40.1410.10">
    <property type="entry name" value="Chorismate lyase-like"/>
    <property type="match status" value="1"/>
</dbReference>
<name>A0A8J3FXG6_9PSEU</name>